<evidence type="ECO:0000313" key="3">
    <source>
        <dbReference type="Proteomes" id="UP001151582"/>
    </source>
</evidence>
<feature type="region of interest" description="Disordered" evidence="1">
    <location>
        <begin position="175"/>
        <end position="210"/>
    </location>
</feature>
<dbReference type="AlphaFoldDB" id="A0A9W8EAK0"/>
<dbReference type="EMBL" id="JANBQB010000048">
    <property type="protein sequence ID" value="KAJ1983600.1"/>
    <property type="molecule type" value="Genomic_DNA"/>
</dbReference>
<comment type="caution">
    <text evidence="2">The sequence shown here is derived from an EMBL/GenBank/DDBJ whole genome shotgun (WGS) entry which is preliminary data.</text>
</comment>
<evidence type="ECO:0000256" key="1">
    <source>
        <dbReference type="SAM" id="MobiDB-lite"/>
    </source>
</evidence>
<accession>A0A9W8EAK0</accession>
<dbReference type="OrthoDB" id="5633665at2759"/>
<proteinExistence type="predicted"/>
<evidence type="ECO:0000313" key="2">
    <source>
        <dbReference type="EMBL" id="KAJ1983600.1"/>
    </source>
</evidence>
<protein>
    <submittedName>
        <fullName evidence="2">Uncharacterized protein</fullName>
    </submittedName>
</protein>
<keyword evidence="3" id="KW-1185">Reference proteome</keyword>
<gene>
    <name evidence="2" type="ORF">H4R34_001188</name>
</gene>
<name>A0A9W8EAK0_9FUNG</name>
<sequence length="210" mass="22886">MGAYVDCYLVVDALAASLANWHPSADNTDSTEYHTYSSADMYYQTEDVCPAPLVYHSDPNPPQYIPPSPSVYPDTPSNVSDADDFDIPALALSPQGTPFEPAPVRPHSSAAPQGLSSFQFTFECKVDTIATVLATSSSGLWPTELLAKRTLKKKTPSLRLSPKTLSASILARKYRSPSDCDHPSLAQALGRKRTRVVEPVDDCRPQVSKR</sequence>
<feature type="compositionally biased region" description="Basic and acidic residues" evidence="1">
    <location>
        <begin position="195"/>
        <end position="204"/>
    </location>
</feature>
<reference evidence="2" key="1">
    <citation type="submission" date="2022-07" db="EMBL/GenBank/DDBJ databases">
        <title>Phylogenomic reconstructions and comparative analyses of Kickxellomycotina fungi.</title>
        <authorList>
            <person name="Reynolds N.K."/>
            <person name="Stajich J.E."/>
            <person name="Barry K."/>
            <person name="Grigoriev I.V."/>
            <person name="Crous P."/>
            <person name="Smith M.E."/>
        </authorList>
    </citation>
    <scope>NUCLEOTIDE SEQUENCE</scope>
    <source>
        <strain evidence="2">RSA 567</strain>
    </source>
</reference>
<dbReference type="Proteomes" id="UP001151582">
    <property type="component" value="Unassembled WGS sequence"/>
</dbReference>
<organism evidence="2 3">
    <name type="scientific">Dimargaris verticillata</name>
    <dbReference type="NCBI Taxonomy" id="2761393"/>
    <lineage>
        <taxon>Eukaryota</taxon>
        <taxon>Fungi</taxon>
        <taxon>Fungi incertae sedis</taxon>
        <taxon>Zoopagomycota</taxon>
        <taxon>Kickxellomycotina</taxon>
        <taxon>Dimargaritomycetes</taxon>
        <taxon>Dimargaritales</taxon>
        <taxon>Dimargaritaceae</taxon>
        <taxon>Dimargaris</taxon>
    </lineage>
</organism>